<evidence type="ECO:0000256" key="1">
    <source>
        <dbReference type="SAM" id="MobiDB-lite"/>
    </source>
</evidence>
<dbReference type="Proteomes" id="UP000050792">
    <property type="component" value="Unassembled WGS sequence"/>
</dbReference>
<dbReference type="AlphaFoldDB" id="A0AA85FWX0"/>
<evidence type="ECO:0000313" key="3">
    <source>
        <dbReference type="WBParaSite" id="SRDH1_70010.1"/>
    </source>
</evidence>
<name>A0AA85FWX0_9TREM</name>
<reference evidence="3" key="2">
    <citation type="submission" date="2023-11" db="UniProtKB">
        <authorList>
            <consortium name="WormBaseParasite"/>
        </authorList>
    </citation>
    <scope>IDENTIFICATION</scope>
</reference>
<accession>A0AA85FWX0</accession>
<reference evidence="2" key="1">
    <citation type="submission" date="2022-06" db="EMBL/GenBank/DDBJ databases">
        <authorList>
            <person name="Berger JAMES D."/>
            <person name="Berger JAMES D."/>
        </authorList>
    </citation>
    <scope>NUCLEOTIDE SEQUENCE [LARGE SCALE GENOMIC DNA]</scope>
</reference>
<protein>
    <submittedName>
        <fullName evidence="3">Uncharacterized protein</fullName>
    </submittedName>
</protein>
<feature type="compositionally biased region" description="Polar residues" evidence="1">
    <location>
        <begin position="127"/>
        <end position="137"/>
    </location>
</feature>
<proteinExistence type="predicted"/>
<dbReference type="WBParaSite" id="SRDH1_70010.1">
    <property type="protein sequence ID" value="SRDH1_70010.1"/>
    <property type="gene ID" value="SRDH1_70010"/>
</dbReference>
<feature type="region of interest" description="Disordered" evidence="1">
    <location>
        <begin position="126"/>
        <end position="149"/>
    </location>
</feature>
<organism evidence="2 3">
    <name type="scientific">Schistosoma rodhaini</name>
    <dbReference type="NCBI Taxonomy" id="6188"/>
    <lineage>
        <taxon>Eukaryota</taxon>
        <taxon>Metazoa</taxon>
        <taxon>Spiralia</taxon>
        <taxon>Lophotrochozoa</taxon>
        <taxon>Platyhelminthes</taxon>
        <taxon>Trematoda</taxon>
        <taxon>Digenea</taxon>
        <taxon>Strigeidida</taxon>
        <taxon>Schistosomatoidea</taxon>
        <taxon>Schistosomatidae</taxon>
        <taxon>Schistosoma</taxon>
    </lineage>
</organism>
<evidence type="ECO:0000313" key="2">
    <source>
        <dbReference type="Proteomes" id="UP000050792"/>
    </source>
</evidence>
<keyword evidence="2" id="KW-1185">Reference proteome</keyword>
<sequence>MVDMNSNTLATNEDVKDSLSNLADDLGCILFDHLRQVDADFNFMLPVTAPSDLDTRLMLMLDRSMMPESNTDDSTRVKNAWVTFAAMASAYIFKNVGESVSKPLRKWLANAASAAILAGLLAEVPESSDSNEQTTSDGDAPVENVSTPDRVVENRQDGAWYYGRWTVDNVANSREMMDVIDVGMTDACIRVMIAAVVNYFQENRFAPCGLLRDSYASEILRSDLMDKHGLTDERDKIEAMRITGYWVSRLYVFHMATKHRNLEHTIRPINNVGLVRPLKLDICQYFEDLTARFIRTRIAHQIASRMVRSVCIVFFEDLNELIELRRLYRQISSDPFHYHSDCEYLTNSSRSSVTDKISSIFGRLVTYLSVFEPNSQLFDYPQLKMNGKTREQHYSDYSKNWKKILKTIYTELYMPSGSHLLDVVRSRCKIAENIPRDEDRLRECWNEYGVELNAQQLLWRSIFLCYTMIPTKEINTHEAQSGCSHQLEICANNDSKTINVNDLYRMIGGLLEVDENGVTNKLTSKSHLVISTSRGLPH</sequence>